<dbReference type="eggNOG" id="arCOG10043">
    <property type="taxonomic scope" value="Archaea"/>
</dbReference>
<keyword evidence="1" id="KW-0472">Membrane</keyword>
<keyword evidence="4" id="KW-1185">Reference proteome</keyword>
<dbReference type="OrthoDB" id="98833at2157"/>
<dbReference type="KEGG" id="tga:TGAM_2115"/>
<name>C5A2J8_THEGJ</name>
<evidence type="ECO:0000313" key="3">
    <source>
        <dbReference type="EMBL" id="ACS34617.1"/>
    </source>
</evidence>
<evidence type="ECO:0000256" key="1">
    <source>
        <dbReference type="SAM" id="Phobius"/>
    </source>
</evidence>
<dbReference type="PROSITE" id="PS50866">
    <property type="entry name" value="GOLD"/>
    <property type="match status" value="1"/>
</dbReference>
<keyword evidence="1" id="KW-1133">Transmembrane helix</keyword>
<dbReference type="HOGENOM" id="CLU_1782583_0_0_2"/>
<gene>
    <name evidence="3" type="ordered locus">TGAM_2115</name>
</gene>
<dbReference type="Gene3D" id="2.60.120.380">
    <property type="match status" value="1"/>
</dbReference>
<dbReference type="GeneID" id="33865536"/>
<protein>
    <recommendedName>
        <fullName evidence="2">GOLD domain-containing protein</fullName>
    </recommendedName>
</protein>
<dbReference type="RefSeq" id="WP_015859720.1">
    <property type="nucleotide sequence ID" value="NC_012804.1"/>
</dbReference>
<keyword evidence="1" id="KW-0812">Transmembrane</keyword>
<feature type="domain" description="GOLD" evidence="2">
    <location>
        <begin position="29"/>
        <end position="141"/>
    </location>
</feature>
<dbReference type="Pfam" id="PF01105">
    <property type="entry name" value="EMP24_GP25L"/>
    <property type="match status" value="1"/>
</dbReference>
<dbReference type="STRING" id="593117.TGAM_2115"/>
<evidence type="ECO:0000313" key="4">
    <source>
        <dbReference type="Proteomes" id="UP000001488"/>
    </source>
</evidence>
<organism evidence="3 4">
    <name type="scientific">Thermococcus gammatolerans (strain DSM 15229 / JCM 11827 / EJ3)</name>
    <dbReference type="NCBI Taxonomy" id="593117"/>
    <lineage>
        <taxon>Archaea</taxon>
        <taxon>Methanobacteriati</taxon>
        <taxon>Methanobacteriota</taxon>
        <taxon>Thermococci</taxon>
        <taxon>Thermococcales</taxon>
        <taxon>Thermococcaceae</taxon>
        <taxon>Thermococcus</taxon>
    </lineage>
</organism>
<dbReference type="InterPro" id="IPR009038">
    <property type="entry name" value="GOLD_dom"/>
</dbReference>
<reference evidence="3 4" key="1">
    <citation type="journal article" date="2007" name="Genome Biol.">
        <title>Genome analysis and genome-wide proteomics of Thermococcus gammatolerans, the most radioresistant organism known amongst the Archaea.</title>
        <authorList>
            <person name="Zivanovic Y."/>
            <person name="Armengaud J."/>
            <person name="Lagorce A."/>
            <person name="Leplat C."/>
            <person name="Guerin P."/>
            <person name="Dutertre M."/>
            <person name="Anthouard V."/>
            <person name="Forterre P."/>
            <person name="Wincker P."/>
            <person name="Confalonieri F."/>
        </authorList>
    </citation>
    <scope>NUCLEOTIDE SEQUENCE [LARGE SCALE GENOMIC DNA]</scope>
    <source>
        <strain evidence="4">DSM 15229 / JCM 11827 / EJ3</strain>
    </source>
</reference>
<proteinExistence type="predicted"/>
<dbReference type="Proteomes" id="UP000001488">
    <property type="component" value="Chromosome"/>
</dbReference>
<dbReference type="PaxDb" id="593117-TGAM_2115"/>
<dbReference type="AlphaFoldDB" id="C5A2J8"/>
<dbReference type="SUPFAM" id="SSF101576">
    <property type="entry name" value="Supernatant protein factor (SPF), C-terminal domain"/>
    <property type="match status" value="1"/>
</dbReference>
<dbReference type="EMBL" id="CP001398">
    <property type="protein sequence ID" value="ACS34617.1"/>
    <property type="molecule type" value="Genomic_DNA"/>
</dbReference>
<sequence length="145" mass="15654">MTRSTKLLIGIIIVVIITAVGAFLIFLSPETVKESVPHERTILIASGTYYISAGNAEKFSFSVPYGASNIRVKLNFRVKGGSGNDIKVKIIDSTGHVIYNSGQISATSTTIRLPEGGTYELILDNTFSFVSSKEVTLSARVCYIS</sequence>
<feature type="transmembrane region" description="Helical" evidence="1">
    <location>
        <begin position="7"/>
        <end position="27"/>
    </location>
</feature>
<dbReference type="InterPro" id="IPR036598">
    <property type="entry name" value="GOLD_dom_sf"/>
</dbReference>
<accession>C5A2J8</accession>
<evidence type="ECO:0000259" key="2">
    <source>
        <dbReference type="PROSITE" id="PS50866"/>
    </source>
</evidence>